<accession>A0A8J9YXJ5</accession>
<reference evidence="7" key="1">
    <citation type="submission" date="2022-01" db="EMBL/GenBank/DDBJ databases">
        <authorList>
            <person name="Braso-Vives M."/>
        </authorList>
    </citation>
    <scope>NUCLEOTIDE SEQUENCE</scope>
</reference>
<dbReference type="InterPro" id="IPR008928">
    <property type="entry name" value="6-hairpin_glycosidase_sf"/>
</dbReference>
<dbReference type="EC" id="3.2.1.28" evidence="3 5"/>
<evidence type="ECO:0000256" key="6">
    <source>
        <dbReference type="SAM" id="SignalP"/>
    </source>
</evidence>
<dbReference type="EMBL" id="OV696698">
    <property type="protein sequence ID" value="CAH1243476.1"/>
    <property type="molecule type" value="Genomic_DNA"/>
</dbReference>
<feature type="chain" id="PRO_5035455862" description="Trehalase" evidence="6">
    <location>
        <begin position="21"/>
        <end position="607"/>
    </location>
</feature>
<dbReference type="PANTHER" id="PTHR23403:SF1">
    <property type="entry name" value="TREHALASE"/>
    <property type="match status" value="1"/>
</dbReference>
<dbReference type="PANTHER" id="PTHR23403">
    <property type="entry name" value="TREHALASE"/>
    <property type="match status" value="1"/>
</dbReference>
<dbReference type="OrthoDB" id="3542292at2759"/>
<evidence type="ECO:0000313" key="8">
    <source>
        <dbReference type="Proteomes" id="UP000838412"/>
    </source>
</evidence>
<name>A0A8J9YXJ5_BRALA</name>
<dbReference type="GO" id="GO:0005993">
    <property type="term" value="P:trehalose catabolic process"/>
    <property type="evidence" value="ECO:0007669"/>
    <property type="project" value="TreeGrafter"/>
</dbReference>
<comment type="catalytic activity">
    <reaction evidence="1 5">
        <text>alpha,alpha-trehalose + H2O = alpha-D-glucose + beta-D-glucose</text>
        <dbReference type="Rhea" id="RHEA:32675"/>
        <dbReference type="ChEBI" id="CHEBI:15377"/>
        <dbReference type="ChEBI" id="CHEBI:15903"/>
        <dbReference type="ChEBI" id="CHEBI:16551"/>
        <dbReference type="ChEBI" id="CHEBI:17925"/>
        <dbReference type="EC" id="3.2.1.28"/>
    </reaction>
</comment>
<dbReference type="Proteomes" id="UP000838412">
    <property type="component" value="Chromosome 13"/>
</dbReference>
<dbReference type="SUPFAM" id="SSF48208">
    <property type="entry name" value="Six-hairpin glycosidases"/>
    <property type="match status" value="1"/>
</dbReference>
<evidence type="ECO:0000256" key="5">
    <source>
        <dbReference type="RuleBase" id="RU361180"/>
    </source>
</evidence>
<keyword evidence="8" id="KW-1185">Reference proteome</keyword>
<keyword evidence="6" id="KW-0732">Signal</keyword>
<keyword evidence="5" id="KW-0378">Hydrolase</keyword>
<dbReference type="AlphaFoldDB" id="A0A8J9YXJ5"/>
<comment type="similarity">
    <text evidence="2 5">Belongs to the glycosyl hydrolase 37 family.</text>
</comment>
<sequence>MARGLVFVVLAAVCLCSCRGQRWISGGDDQDGTALRDIPACDSPVYCYGPLLNAVQSTRVFKDSKTFVDMSMKSAPEDILGAFDNMRARGQDIRSREVMRRFVSQWFYGPGAELEDWEPSDWQERPAFLNSIRDENYREWAEDLHGVWKKLSKRVSRDVRDYPERHSSMYLPYPFIIPGGEHREMQYWDTYWTVRGLLLSNMLETVQGILENFAELVQRFGYVPGGGRVYQSKRSGPPLLIPTVLEYLEHSNDITLIRSLLPTLEREYDFWMTNRTVDIRGSDGSMHTLNRYHVLVGKSRPEAWRLDERTARSLQRGADPADFHSHVATAVESGWEFSSRWLADVGPQARRLASIRTRNIVPVDLNAMMCLNEVALSRIYQRAGDRRKAGYYNNAAARRRVAMDKVMWSERRGAWFDYDLQAEGRRDRFYMSNIWPLWAKCYGNGMGDANVEARVLSYLKQYTDVLNYTGGVPASLQESGQTWDYPYGAAPNHFVLIEALSVSQLTEAKNAALNLTRKWLETNYRDWVHTGNMWDTYNVITGRHPGHSDEEEEVKDGYGWTNGVALHLLDKYGNLLKAPDVSGVRDNHAPTALLLIGCLVSVLLTML</sequence>
<evidence type="ECO:0000313" key="7">
    <source>
        <dbReference type="EMBL" id="CAH1243476.1"/>
    </source>
</evidence>
<evidence type="ECO:0000256" key="4">
    <source>
        <dbReference type="ARBA" id="ARBA00019905"/>
    </source>
</evidence>
<protein>
    <recommendedName>
        <fullName evidence="4 5">Trehalase</fullName>
        <ecNumber evidence="3 5">3.2.1.28</ecNumber>
    </recommendedName>
    <alternativeName>
        <fullName evidence="5">Alpha-trehalose glucohydrolase</fullName>
    </alternativeName>
</protein>
<keyword evidence="5" id="KW-0326">Glycosidase</keyword>
<organism evidence="7 8">
    <name type="scientific">Branchiostoma lanceolatum</name>
    <name type="common">Common lancelet</name>
    <name type="synonym">Amphioxus lanceolatum</name>
    <dbReference type="NCBI Taxonomy" id="7740"/>
    <lineage>
        <taxon>Eukaryota</taxon>
        <taxon>Metazoa</taxon>
        <taxon>Chordata</taxon>
        <taxon>Cephalochordata</taxon>
        <taxon>Leptocardii</taxon>
        <taxon>Amphioxiformes</taxon>
        <taxon>Branchiostomatidae</taxon>
        <taxon>Branchiostoma</taxon>
    </lineage>
</organism>
<dbReference type="Pfam" id="PF01204">
    <property type="entry name" value="Trehalase"/>
    <property type="match status" value="1"/>
</dbReference>
<feature type="signal peptide" evidence="6">
    <location>
        <begin position="1"/>
        <end position="20"/>
    </location>
</feature>
<gene>
    <name evidence="7" type="primary">TREH</name>
    <name evidence="7" type="ORF">BLAG_LOCUS6438</name>
</gene>
<dbReference type="InterPro" id="IPR001661">
    <property type="entry name" value="Glyco_hydro_37"/>
</dbReference>
<evidence type="ECO:0000256" key="3">
    <source>
        <dbReference type="ARBA" id="ARBA00012757"/>
    </source>
</evidence>
<dbReference type="GO" id="GO:0004555">
    <property type="term" value="F:alpha,alpha-trehalase activity"/>
    <property type="evidence" value="ECO:0007669"/>
    <property type="project" value="UniProtKB-EC"/>
</dbReference>
<dbReference type="InterPro" id="IPR012341">
    <property type="entry name" value="6hp_glycosidase-like_sf"/>
</dbReference>
<dbReference type="Gene3D" id="1.50.10.10">
    <property type="match status" value="1"/>
</dbReference>
<proteinExistence type="inferred from homology"/>
<evidence type="ECO:0000256" key="1">
    <source>
        <dbReference type="ARBA" id="ARBA00001576"/>
    </source>
</evidence>
<evidence type="ECO:0000256" key="2">
    <source>
        <dbReference type="ARBA" id="ARBA00005615"/>
    </source>
</evidence>
<dbReference type="PRINTS" id="PR00744">
    <property type="entry name" value="GLHYDRLASE37"/>
</dbReference>